<comment type="similarity">
    <text evidence="4">In the C-terminal section; belongs to the pectinesterase family.</text>
</comment>
<comment type="subcellular location">
    <subcellularLocation>
        <location evidence="1">Secreted</location>
        <location evidence="1">Cell wall</location>
    </subcellularLocation>
</comment>
<keyword evidence="10" id="KW-1015">Disulfide bond</keyword>
<evidence type="ECO:0000256" key="1">
    <source>
        <dbReference type="ARBA" id="ARBA00004191"/>
    </source>
</evidence>
<dbReference type="InterPro" id="IPR011050">
    <property type="entry name" value="Pectin_lyase_fold/virulence"/>
</dbReference>
<feature type="active site" evidence="15">
    <location>
        <position position="427"/>
    </location>
</feature>
<keyword evidence="9 16" id="KW-0063">Aspartyl esterase</keyword>
<proteinExistence type="inferred from homology"/>
<dbReference type="GO" id="GO:0030599">
    <property type="term" value="F:pectinesterase activity"/>
    <property type="evidence" value="ECO:0007669"/>
    <property type="project" value="UniProtKB-UniRule"/>
</dbReference>
<evidence type="ECO:0000256" key="17">
    <source>
        <dbReference type="SAM" id="MobiDB-lite"/>
    </source>
</evidence>
<dbReference type="InterPro" id="IPR033131">
    <property type="entry name" value="Pectinesterase_Asp_AS"/>
</dbReference>
<comment type="function">
    <text evidence="14">Acts in the modification of cell walls via demethylesterification of cell wall pectin.</text>
</comment>
<sequence>MAFQDFDLISQRRQEEKKKKFKQRLILAFIVSVIVILLAAAAVCFAIYKSNERNDHNHPNSHHHPPPPPPPKPKAAQNVVKSVCATTDYKKTCESSILKEVKNNASAAPMEILRASLAAASHEIDDVVKQAKNIKFDTPMKKAAFNDCLVLLKDAKEELNTSIWSIKGKQISKLSSIKPELNNWLSAVISYQQTCIDGFPDGAQKDDMKKLLSSIRMLGSNALAVVSKLSSVLNKVEESPKDSVRRLLSFDQAGMPTWMNNEHRRMLKTDAATKFTPNVTVAKDNTGNFTTVNEALKAMPKNYKGRYLIYIKEGVYNETVVITKEMVNVTMYGEGSQKSIITGSKNFDDGIPTYGTASFAALGAGFMAQSLGFRNTAGPEKHQAVALRVQSDRSVFLNCRMEGYQATLHAQAHRQFYRSCYITGTIDFIFGDAAALFQNCMIYVRKPAENQQNTVTAQGRVEKRETTGMVLQNCRILADEKLEPEKAKFKSYLGRPSKEYSRTIIMESEIGDVIQPEGWKEKSGDFALKTLFYAEFGNKGAGSNTKDRVKWAGYKNMKRDEAEQFTVGPFLQGEEWLKTVDVPVRFGMFT</sequence>
<evidence type="ECO:0000256" key="9">
    <source>
        <dbReference type="ARBA" id="ARBA00023085"/>
    </source>
</evidence>
<dbReference type="CDD" id="cd15798">
    <property type="entry name" value="PMEI-like_3"/>
    <property type="match status" value="1"/>
</dbReference>
<dbReference type="SUPFAM" id="SSF51126">
    <property type="entry name" value="Pectin lyase-like"/>
    <property type="match status" value="1"/>
</dbReference>
<feature type="region of interest" description="Disordered" evidence="17">
    <location>
        <begin position="55"/>
        <end position="78"/>
    </location>
</feature>
<evidence type="ECO:0000256" key="15">
    <source>
        <dbReference type="PROSITE-ProRule" id="PRU10040"/>
    </source>
</evidence>
<comment type="caution">
    <text evidence="20">The sequence shown here is derived from an EMBL/GenBank/DDBJ whole genome shotgun (WGS) entry which is preliminary data.</text>
</comment>
<keyword evidence="18" id="KW-0812">Transmembrane</keyword>
<keyword evidence="7" id="KW-0964">Secreted</keyword>
<evidence type="ECO:0000259" key="19">
    <source>
        <dbReference type="SMART" id="SM00856"/>
    </source>
</evidence>
<dbReference type="PANTHER" id="PTHR31707">
    <property type="entry name" value="PECTINESTERASE"/>
    <property type="match status" value="1"/>
</dbReference>
<evidence type="ECO:0000256" key="5">
    <source>
        <dbReference type="ARBA" id="ARBA00013229"/>
    </source>
</evidence>
<dbReference type="FunFam" id="2.160.20.10:FF:000001">
    <property type="entry name" value="Pectinesterase"/>
    <property type="match status" value="1"/>
</dbReference>
<dbReference type="InterPro" id="IPR035513">
    <property type="entry name" value="Invertase/methylesterase_inhib"/>
</dbReference>
<dbReference type="InterPro" id="IPR000070">
    <property type="entry name" value="Pectinesterase_cat"/>
</dbReference>
<dbReference type="Pfam" id="PF01095">
    <property type="entry name" value="Pectinesterase"/>
    <property type="match status" value="1"/>
</dbReference>
<dbReference type="Pfam" id="PF04043">
    <property type="entry name" value="PMEI"/>
    <property type="match status" value="1"/>
</dbReference>
<feature type="transmembrane region" description="Helical" evidence="18">
    <location>
        <begin position="25"/>
        <end position="48"/>
    </location>
</feature>
<evidence type="ECO:0000256" key="14">
    <source>
        <dbReference type="ARBA" id="ARBA00057335"/>
    </source>
</evidence>
<evidence type="ECO:0000256" key="6">
    <source>
        <dbReference type="ARBA" id="ARBA00022512"/>
    </source>
</evidence>
<feature type="domain" description="Pectinesterase inhibitor" evidence="19">
    <location>
        <begin position="75"/>
        <end position="225"/>
    </location>
</feature>
<organism evidence="20 21">
    <name type="scientific">Perilla frutescens var. hirtella</name>
    <name type="common">Perilla citriodora</name>
    <name type="synonym">Perilla setoyensis</name>
    <dbReference type="NCBI Taxonomy" id="608512"/>
    <lineage>
        <taxon>Eukaryota</taxon>
        <taxon>Viridiplantae</taxon>
        <taxon>Streptophyta</taxon>
        <taxon>Embryophyta</taxon>
        <taxon>Tracheophyta</taxon>
        <taxon>Spermatophyta</taxon>
        <taxon>Magnoliopsida</taxon>
        <taxon>eudicotyledons</taxon>
        <taxon>Gunneridae</taxon>
        <taxon>Pentapetalae</taxon>
        <taxon>asterids</taxon>
        <taxon>lamiids</taxon>
        <taxon>Lamiales</taxon>
        <taxon>Lamiaceae</taxon>
        <taxon>Nepetoideae</taxon>
        <taxon>Elsholtzieae</taxon>
        <taxon>Perilla</taxon>
    </lineage>
</organism>
<dbReference type="Proteomes" id="UP001190926">
    <property type="component" value="Unassembled WGS sequence"/>
</dbReference>
<dbReference type="SUPFAM" id="SSF101148">
    <property type="entry name" value="Plant invertase/pectin methylesterase inhibitor"/>
    <property type="match status" value="1"/>
</dbReference>
<evidence type="ECO:0000256" key="4">
    <source>
        <dbReference type="ARBA" id="ARBA00007786"/>
    </source>
</evidence>
<evidence type="ECO:0000256" key="18">
    <source>
        <dbReference type="SAM" id="Phobius"/>
    </source>
</evidence>
<keyword evidence="8 16" id="KW-0378">Hydrolase</keyword>
<dbReference type="PROSITE" id="PS00503">
    <property type="entry name" value="PECTINESTERASE_2"/>
    <property type="match status" value="1"/>
</dbReference>
<evidence type="ECO:0000256" key="8">
    <source>
        <dbReference type="ARBA" id="ARBA00022801"/>
    </source>
</evidence>
<evidence type="ECO:0000256" key="12">
    <source>
        <dbReference type="ARBA" id="ARBA00023316"/>
    </source>
</evidence>
<evidence type="ECO:0000256" key="11">
    <source>
        <dbReference type="ARBA" id="ARBA00023180"/>
    </source>
</evidence>
<dbReference type="EC" id="3.1.1.11" evidence="5 16"/>
<evidence type="ECO:0000256" key="7">
    <source>
        <dbReference type="ARBA" id="ARBA00022525"/>
    </source>
</evidence>
<evidence type="ECO:0000256" key="2">
    <source>
        <dbReference type="ARBA" id="ARBA00005184"/>
    </source>
</evidence>
<dbReference type="InterPro" id="IPR012334">
    <property type="entry name" value="Pectin_lyas_fold"/>
</dbReference>
<comment type="catalytic activity">
    <reaction evidence="13 16">
        <text>[(1-&gt;4)-alpha-D-galacturonosyl methyl ester](n) + n H2O = [(1-&gt;4)-alpha-D-galacturonosyl](n) + n methanol + n H(+)</text>
        <dbReference type="Rhea" id="RHEA:22380"/>
        <dbReference type="Rhea" id="RHEA-COMP:14570"/>
        <dbReference type="Rhea" id="RHEA-COMP:14573"/>
        <dbReference type="ChEBI" id="CHEBI:15377"/>
        <dbReference type="ChEBI" id="CHEBI:15378"/>
        <dbReference type="ChEBI" id="CHEBI:17790"/>
        <dbReference type="ChEBI" id="CHEBI:140522"/>
        <dbReference type="ChEBI" id="CHEBI:140523"/>
        <dbReference type="EC" id="3.1.1.11"/>
    </reaction>
</comment>
<dbReference type="FunFam" id="1.20.140.40:FF:000001">
    <property type="entry name" value="Pectinesterase"/>
    <property type="match status" value="1"/>
</dbReference>
<keyword evidence="6" id="KW-0134">Cell wall</keyword>
<keyword evidence="18" id="KW-1133">Transmembrane helix</keyword>
<dbReference type="GO" id="GO:0042545">
    <property type="term" value="P:cell wall modification"/>
    <property type="evidence" value="ECO:0007669"/>
    <property type="project" value="UniProtKB-UniRule"/>
</dbReference>
<keyword evidence="21" id="KW-1185">Reference proteome</keyword>
<evidence type="ECO:0000313" key="21">
    <source>
        <dbReference type="Proteomes" id="UP001190926"/>
    </source>
</evidence>
<dbReference type="GO" id="GO:0045490">
    <property type="term" value="P:pectin catabolic process"/>
    <property type="evidence" value="ECO:0007669"/>
    <property type="project" value="UniProtKB-UniRule"/>
</dbReference>
<name>A0AAD4IU85_PERFH</name>
<comment type="pathway">
    <text evidence="2 16">Glycan metabolism; pectin degradation; 2-dehydro-3-deoxy-D-gluconate from pectin: step 1/5.</text>
</comment>
<dbReference type="Gene3D" id="1.20.140.40">
    <property type="entry name" value="Invertase/pectin methylesterase inhibitor family protein"/>
    <property type="match status" value="1"/>
</dbReference>
<comment type="similarity">
    <text evidence="3">In the N-terminal section; belongs to the PMEI family.</text>
</comment>
<accession>A0AAD4IU85</accession>
<evidence type="ECO:0000256" key="3">
    <source>
        <dbReference type="ARBA" id="ARBA00006027"/>
    </source>
</evidence>
<keyword evidence="11" id="KW-0325">Glycoprotein</keyword>
<dbReference type="EMBL" id="SDAM02002107">
    <property type="protein sequence ID" value="KAH6821416.1"/>
    <property type="molecule type" value="Genomic_DNA"/>
</dbReference>
<protein>
    <recommendedName>
        <fullName evidence="5 16">Pectinesterase</fullName>
        <ecNumber evidence="5 16">3.1.1.11</ecNumber>
    </recommendedName>
</protein>
<dbReference type="NCBIfam" id="TIGR01614">
    <property type="entry name" value="PME_inhib"/>
    <property type="match status" value="1"/>
</dbReference>
<dbReference type="Gene3D" id="2.160.20.10">
    <property type="entry name" value="Single-stranded right-handed beta-helix, Pectin lyase-like"/>
    <property type="match status" value="1"/>
</dbReference>
<keyword evidence="18" id="KW-0472">Membrane</keyword>
<dbReference type="AlphaFoldDB" id="A0AAD4IU85"/>
<keyword evidence="12" id="KW-0961">Cell wall biogenesis/degradation</keyword>
<dbReference type="GO" id="GO:0004857">
    <property type="term" value="F:enzyme inhibitor activity"/>
    <property type="evidence" value="ECO:0007669"/>
    <property type="project" value="InterPro"/>
</dbReference>
<dbReference type="SMART" id="SM00856">
    <property type="entry name" value="PMEI"/>
    <property type="match status" value="1"/>
</dbReference>
<dbReference type="InterPro" id="IPR006501">
    <property type="entry name" value="Pectinesterase_inhib_dom"/>
</dbReference>
<gene>
    <name evidence="20" type="ORF">C2S53_006247</name>
</gene>
<evidence type="ECO:0000256" key="16">
    <source>
        <dbReference type="RuleBase" id="RU000589"/>
    </source>
</evidence>
<evidence type="ECO:0000256" key="13">
    <source>
        <dbReference type="ARBA" id="ARBA00047928"/>
    </source>
</evidence>
<reference evidence="20 21" key="1">
    <citation type="journal article" date="2021" name="Nat. Commun.">
        <title>Incipient diploidization of the medicinal plant Perilla within 10,000 years.</title>
        <authorList>
            <person name="Zhang Y."/>
            <person name="Shen Q."/>
            <person name="Leng L."/>
            <person name="Zhang D."/>
            <person name="Chen S."/>
            <person name="Shi Y."/>
            <person name="Ning Z."/>
            <person name="Chen S."/>
        </authorList>
    </citation>
    <scope>NUCLEOTIDE SEQUENCE [LARGE SCALE GENOMIC DNA]</scope>
    <source>
        <strain evidence="21">cv. PC099</strain>
    </source>
</reference>
<evidence type="ECO:0000256" key="10">
    <source>
        <dbReference type="ARBA" id="ARBA00023157"/>
    </source>
</evidence>
<evidence type="ECO:0000313" key="20">
    <source>
        <dbReference type="EMBL" id="KAH6821416.1"/>
    </source>
</evidence>